<dbReference type="AlphaFoldDB" id="A0AA36J1K8"/>
<dbReference type="Proteomes" id="UP001178507">
    <property type="component" value="Unassembled WGS sequence"/>
</dbReference>
<keyword evidence="2" id="KW-1185">Reference proteome</keyword>
<protein>
    <submittedName>
        <fullName evidence="1">Uncharacterized protein</fullName>
    </submittedName>
</protein>
<name>A0AA36J1K8_9DINO</name>
<comment type="caution">
    <text evidence="1">The sequence shown here is derived from an EMBL/GenBank/DDBJ whole genome shotgun (WGS) entry which is preliminary data.</text>
</comment>
<evidence type="ECO:0000313" key="1">
    <source>
        <dbReference type="EMBL" id="CAJ1396840.1"/>
    </source>
</evidence>
<accession>A0AA36J1K8</accession>
<reference evidence="1" key="1">
    <citation type="submission" date="2023-08" db="EMBL/GenBank/DDBJ databases">
        <authorList>
            <person name="Chen Y."/>
            <person name="Shah S."/>
            <person name="Dougan E. K."/>
            <person name="Thang M."/>
            <person name="Chan C."/>
        </authorList>
    </citation>
    <scope>NUCLEOTIDE SEQUENCE</scope>
</reference>
<organism evidence="1 2">
    <name type="scientific">Effrenium voratum</name>
    <dbReference type="NCBI Taxonomy" id="2562239"/>
    <lineage>
        <taxon>Eukaryota</taxon>
        <taxon>Sar</taxon>
        <taxon>Alveolata</taxon>
        <taxon>Dinophyceae</taxon>
        <taxon>Suessiales</taxon>
        <taxon>Symbiodiniaceae</taxon>
        <taxon>Effrenium</taxon>
    </lineage>
</organism>
<evidence type="ECO:0000313" key="2">
    <source>
        <dbReference type="Proteomes" id="UP001178507"/>
    </source>
</evidence>
<sequence>MEARVTEAVRANPCVFGASRAQELSSTIRGPAVLRQKSRSLLTATAAHCMQAMEQEAFSWQQPSNAVRGFAKAQLRQIPLLRMTASSLREEQSEIQAGHLVKTAQACATLEPLGRALSETISSSAVQHMRGRLPPRDISNTA</sequence>
<dbReference type="EMBL" id="CAUJNA010003244">
    <property type="protein sequence ID" value="CAJ1396840.1"/>
    <property type="molecule type" value="Genomic_DNA"/>
</dbReference>
<gene>
    <name evidence="1" type="ORF">EVOR1521_LOCUS20982</name>
</gene>
<proteinExistence type="predicted"/>